<dbReference type="SUPFAM" id="SSF54593">
    <property type="entry name" value="Glyoxalase/Bleomycin resistance protein/Dihydroxybiphenyl dioxygenase"/>
    <property type="match status" value="1"/>
</dbReference>
<dbReference type="InterPro" id="IPR028973">
    <property type="entry name" value="PhnB-like"/>
</dbReference>
<dbReference type="Gene3D" id="3.10.180.10">
    <property type="entry name" value="2,3-Dihydroxybiphenyl 1,2-Dioxygenase, domain 1"/>
    <property type="match status" value="1"/>
</dbReference>
<proteinExistence type="predicted"/>
<organism evidence="2 3">
    <name type="scientific">Piscibacillus halophilus</name>
    <dbReference type="NCBI Taxonomy" id="571933"/>
    <lineage>
        <taxon>Bacteria</taxon>
        <taxon>Bacillati</taxon>
        <taxon>Bacillota</taxon>
        <taxon>Bacilli</taxon>
        <taxon>Bacillales</taxon>
        <taxon>Bacillaceae</taxon>
        <taxon>Piscibacillus</taxon>
    </lineage>
</organism>
<evidence type="ECO:0000313" key="3">
    <source>
        <dbReference type="Proteomes" id="UP000199427"/>
    </source>
</evidence>
<protein>
    <submittedName>
        <fullName evidence="2">PhnB protein</fullName>
    </submittedName>
</protein>
<dbReference type="Pfam" id="PF06983">
    <property type="entry name" value="3-dmu-9_3-mt"/>
    <property type="match status" value="1"/>
</dbReference>
<reference evidence="2 3" key="1">
    <citation type="submission" date="2016-10" db="EMBL/GenBank/DDBJ databases">
        <authorList>
            <person name="de Groot N.N."/>
        </authorList>
    </citation>
    <scope>NUCLEOTIDE SEQUENCE [LARGE SCALE GENOMIC DNA]</scope>
    <source>
        <strain evidence="2 3">DSM 21633</strain>
    </source>
</reference>
<gene>
    <name evidence="2" type="ORF">SAMN05216362_12830</name>
</gene>
<sequence length="138" mass="15559">MIIGMNPYFMFNGTGIEAVRFYEDVFNAEVMEFQTYADLPNAKEGDGNLLLHANLKIGQNEIMLSDTDPDHPIEAGTHISVAVVTDDADETSDIFRKIRENGGEEAMPLQETFFSPAYGKVKDKYGIEWQLSTMKRDE</sequence>
<dbReference type="CDD" id="cd06588">
    <property type="entry name" value="PhnB_like"/>
    <property type="match status" value="1"/>
</dbReference>
<accession>A0A1H9J2N2</accession>
<feature type="domain" description="PhnB-like" evidence="1">
    <location>
        <begin position="6"/>
        <end position="131"/>
    </location>
</feature>
<name>A0A1H9J2N2_9BACI</name>
<evidence type="ECO:0000313" key="2">
    <source>
        <dbReference type="EMBL" id="SEQ81321.1"/>
    </source>
</evidence>
<dbReference type="AlphaFoldDB" id="A0A1H9J2N2"/>
<dbReference type="RefSeq" id="WP_177176380.1">
    <property type="nucleotide sequence ID" value="NZ_FOES01000028.1"/>
</dbReference>
<dbReference type="EMBL" id="FOES01000028">
    <property type="protein sequence ID" value="SEQ81321.1"/>
    <property type="molecule type" value="Genomic_DNA"/>
</dbReference>
<dbReference type="PANTHER" id="PTHR33990:SF1">
    <property type="entry name" value="PROTEIN YJDN"/>
    <property type="match status" value="1"/>
</dbReference>
<dbReference type="PANTHER" id="PTHR33990">
    <property type="entry name" value="PROTEIN YJDN-RELATED"/>
    <property type="match status" value="1"/>
</dbReference>
<evidence type="ECO:0000259" key="1">
    <source>
        <dbReference type="Pfam" id="PF06983"/>
    </source>
</evidence>
<dbReference type="STRING" id="571933.SAMN05216362_12830"/>
<keyword evidence="3" id="KW-1185">Reference proteome</keyword>
<dbReference type="Proteomes" id="UP000199427">
    <property type="component" value="Unassembled WGS sequence"/>
</dbReference>
<dbReference type="InterPro" id="IPR029068">
    <property type="entry name" value="Glyas_Bleomycin-R_OHBP_Dase"/>
</dbReference>